<evidence type="ECO:0000313" key="2">
    <source>
        <dbReference type="Proteomes" id="UP000280271"/>
    </source>
</evidence>
<organism evidence="1 2">
    <name type="scientific">Acinetobacter chengduensis</name>
    <dbReference type="NCBI Taxonomy" id="2420890"/>
    <lineage>
        <taxon>Bacteria</taxon>
        <taxon>Pseudomonadati</taxon>
        <taxon>Pseudomonadota</taxon>
        <taxon>Gammaproteobacteria</taxon>
        <taxon>Moraxellales</taxon>
        <taxon>Moraxellaceae</taxon>
        <taxon>Acinetobacter</taxon>
    </lineage>
</organism>
<evidence type="ECO:0000313" key="1">
    <source>
        <dbReference type="EMBL" id="RLL19016.1"/>
    </source>
</evidence>
<proteinExistence type="predicted"/>
<sequence>MLINLTGMLNDGANQRRINPALVIGAKVHCIPSDIDLIISDFNTAQNGTICAYKLGCYVDVAMESGKSYTLNIDLVSACEAH</sequence>
<dbReference type="Proteomes" id="UP000280271">
    <property type="component" value="Unassembled WGS sequence"/>
</dbReference>
<reference evidence="1 2" key="1">
    <citation type="submission" date="2018-09" db="EMBL/GenBank/DDBJ databases">
        <title>The draft genome of Acinetobacter sp. strains.</title>
        <authorList>
            <person name="Qin J."/>
            <person name="Feng Y."/>
            <person name="Zong Z."/>
        </authorList>
    </citation>
    <scope>NUCLEOTIDE SEQUENCE [LARGE SCALE GENOMIC DNA]</scope>
    <source>
        <strain evidence="1 2">WCHAc060005</strain>
    </source>
</reference>
<gene>
    <name evidence="1" type="ORF">D9K81_14775</name>
</gene>
<name>A0ABX9TTA1_9GAMM</name>
<protein>
    <submittedName>
        <fullName evidence="1">Uncharacterized protein</fullName>
    </submittedName>
</protein>
<dbReference type="EMBL" id="RCHC01000019">
    <property type="protein sequence ID" value="RLL19016.1"/>
    <property type="molecule type" value="Genomic_DNA"/>
</dbReference>
<keyword evidence="2" id="KW-1185">Reference proteome</keyword>
<comment type="caution">
    <text evidence="1">The sequence shown here is derived from an EMBL/GenBank/DDBJ whole genome shotgun (WGS) entry which is preliminary data.</text>
</comment>
<accession>A0ABX9TTA1</accession>
<dbReference type="RefSeq" id="WP_121523555.1">
    <property type="nucleotide sequence ID" value="NZ_RCHC01000019.1"/>
</dbReference>